<dbReference type="NCBIfam" id="NF004837">
    <property type="entry name" value="PRK06187.1"/>
    <property type="match status" value="1"/>
</dbReference>
<sequence length="552" mass="61072">MQAFEPSARHASATPSAYDYPLLVGQLLLNSVSLHGSQEINYRGERRFAFSEFRQRIGRLASALDAQGVAHGSTVAVMDWDSHRYLESYFAIPMMGARLFTVNVRISPRQIAYTLNDSGAELALVHADFLPLVEQIRSELRCLRKIIVIADGQALQEISLPVAGEYEALVDQEPAEYPFRDFDERTTAAIFYTTGTTGDPKGVSYSHRQVVLHTLAAATTLCAPRDGQRLHREDVYMPITPMFHVLAWGMPYVAVMLGLKIVLPGRYLPENLLRLRKAEKVTFSHCVPTILQMLLQKAGEQGTDLSGWKMIIGGSALSASLCKAAVAQGIDVFAGYGMSETGPIVALSQFPPGGAPDDIDESVRMRCMTGRPIPLVDFRVVDSEMRDVPHDGKTQGEIVLRSPYLTLSYLGQPEASEALWAGGYLHTQDVAVMRPDGFVQVVDRLKDVIKTGGEWVSSIEVESLICEIPGVRECAVIGVPDEKWGERPMAAVCVDDSGLTVEQIRRHLERHVETRRISRYAVPDPQRIVFVSEIPKTSVGKIDKKQLRLDLL</sequence>
<dbReference type="SUPFAM" id="SSF56801">
    <property type="entry name" value="Acetyl-CoA synthetase-like"/>
    <property type="match status" value="1"/>
</dbReference>
<evidence type="ECO:0000313" key="4">
    <source>
        <dbReference type="Proteomes" id="UP000005808"/>
    </source>
</evidence>
<dbReference type="AlphaFoldDB" id="H1SC63"/>
<dbReference type="Gene3D" id="3.30.300.30">
    <property type="match status" value="1"/>
</dbReference>
<dbReference type="CDD" id="cd12119">
    <property type="entry name" value="ttLC_FACS_AlkK_like"/>
    <property type="match status" value="1"/>
</dbReference>
<gene>
    <name evidence="3" type="ORF">OR16_28974</name>
</gene>
<feature type="domain" description="AMP-binding enzyme C-terminal" evidence="2">
    <location>
        <begin position="460"/>
        <end position="541"/>
    </location>
</feature>
<protein>
    <submittedName>
        <fullName evidence="3">Medium-chain-fatty-acid--CoA ligase AlkK</fullName>
    </submittedName>
</protein>
<accession>H1SC63</accession>
<dbReference type="EMBL" id="AHJE01000081">
    <property type="protein sequence ID" value="EHP39841.1"/>
    <property type="molecule type" value="Genomic_DNA"/>
</dbReference>
<dbReference type="InterPro" id="IPR000873">
    <property type="entry name" value="AMP-dep_synth/lig_dom"/>
</dbReference>
<feature type="domain" description="AMP-dependent synthetase/ligase" evidence="1">
    <location>
        <begin position="43"/>
        <end position="410"/>
    </location>
</feature>
<comment type="caution">
    <text evidence="3">The sequence shown here is derived from an EMBL/GenBank/DDBJ whole genome shotgun (WGS) entry which is preliminary data.</text>
</comment>
<dbReference type="InterPro" id="IPR020845">
    <property type="entry name" value="AMP-binding_CS"/>
</dbReference>
<proteinExistence type="predicted"/>
<dbReference type="InterPro" id="IPR050237">
    <property type="entry name" value="ATP-dep_AMP-bd_enzyme"/>
</dbReference>
<dbReference type="PANTHER" id="PTHR43767">
    <property type="entry name" value="LONG-CHAIN-FATTY-ACID--COA LIGASE"/>
    <property type="match status" value="1"/>
</dbReference>
<evidence type="ECO:0000259" key="2">
    <source>
        <dbReference type="Pfam" id="PF13193"/>
    </source>
</evidence>
<dbReference type="Gene3D" id="3.40.50.12780">
    <property type="entry name" value="N-terminal domain of ligase-like"/>
    <property type="match status" value="1"/>
</dbReference>
<dbReference type="Proteomes" id="UP000005808">
    <property type="component" value="Unassembled WGS sequence"/>
</dbReference>
<evidence type="ECO:0000259" key="1">
    <source>
        <dbReference type="Pfam" id="PF00501"/>
    </source>
</evidence>
<dbReference type="InterPro" id="IPR042099">
    <property type="entry name" value="ANL_N_sf"/>
</dbReference>
<dbReference type="InterPro" id="IPR025110">
    <property type="entry name" value="AMP-bd_C"/>
</dbReference>
<reference evidence="3 4" key="1">
    <citation type="journal article" date="2012" name="J. Bacteriol.">
        <title>De Novo Genome Project of Cupriavidus basilensis OR16.</title>
        <authorList>
            <person name="Cserhati M."/>
            <person name="Kriszt B."/>
            <person name="Szoboszlay S."/>
            <person name="Toth A."/>
            <person name="Szabo I."/>
            <person name="Tancsics A."/>
            <person name="Nagy I."/>
            <person name="Horvath B."/>
            <person name="Nagy I."/>
            <person name="Kukolya J."/>
        </authorList>
    </citation>
    <scope>NUCLEOTIDE SEQUENCE [LARGE SCALE GENOMIC DNA]</scope>
    <source>
        <strain evidence="3 4">OR16</strain>
    </source>
</reference>
<keyword evidence="3" id="KW-0436">Ligase</keyword>
<dbReference type="PANTHER" id="PTHR43767:SF11">
    <property type="entry name" value="MEDIUM-CHAIN-FATTY-ACID--COA LIGASE"/>
    <property type="match status" value="1"/>
</dbReference>
<dbReference type="Pfam" id="PF13193">
    <property type="entry name" value="AMP-binding_C"/>
    <property type="match status" value="1"/>
</dbReference>
<dbReference type="OrthoDB" id="9766486at2"/>
<dbReference type="PROSITE" id="PS00455">
    <property type="entry name" value="AMP_BINDING"/>
    <property type="match status" value="1"/>
</dbReference>
<dbReference type="Pfam" id="PF00501">
    <property type="entry name" value="AMP-binding"/>
    <property type="match status" value="1"/>
</dbReference>
<dbReference type="GO" id="GO:0016877">
    <property type="term" value="F:ligase activity, forming carbon-sulfur bonds"/>
    <property type="evidence" value="ECO:0007669"/>
    <property type="project" value="UniProtKB-ARBA"/>
</dbReference>
<name>H1SC63_9BURK</name>
<dbReference type="InterPro" id="IPR045851">
    <property type="entry name" value="AMP-bd_C_sf"/>
</dbReference>
<evidence type="ECO:0000313" key="3">
    <source>
        <dbReference type="EMBL" id="EHP39841.1"/>
    </source>
</evidence>
<dbReference type="RefSeq" id="WP_006161413.1">
    <property type="nucleotide sequence ID" value="NZ_AHJE01000081.1"/>
</dbReference>
<organism evidence="3 4">
    <name type="scientific">Cupriavidus basilensis OR16</name>
    <dbReference type="NCBI Taxonomy" id="1127483"/>
    <lineage>
        <taxon>Bacteria</taxon>
        <taxon>Pseudomonadati</taxon>
        <taxon>Pseudomonadota</taxon>
        <taxon>Betaproteobacteria</taxon>
        <taxon>Burkholderiales</taxon>
        <taxon>Burkholderiaceae</taxon>
        <taxon>Cupriavidus</taxon>
    </lineage>
</organism>
<dbReference type="PATRIC" id="fig|1127483.3.peg.5782"/>